<dbReference type="Gene3D" id="3.20.20.140">
    <property type="entry name" value="Metal-dependent hydrolases"/>
    <property type="match status" value="1"/>
</dbReference>
<name>A0A2T2NCA3_CORCC</name>
<dbReference type="InterPro" id="IPR013108">
    <property type="entry name" value="Amidohydro_3"/>
</dbReference>
<dbReference type="STRING" id="1448308.A0A2T2NCA3"/>
<reference evidence="2 3" key="1">
    <citation type="journal article" date="2018" name="Front. Microbiol.">
        <title>Genome-Wide Analysis of Corynespora cassiicola Leaf Fall Disease Putative Effectors.</title>
        <authorList>
            <person name="Lopez D."/>
            <person name="Ribeiro S."/>
            <person name="Label P."/>
            <person name="Fumanal B."/>
            <person name="Venisse J.S."/>
            <person name="Kohler A."/>
            <person name="de Oliveira R.R."/>
            <person name="Labutti K."/>
            <person name="Lipzen A."/>
            <person name="Lail K."/>
            <person name="Bauer D."/>
            <person name="Ohm R.A."/>
            <person name="Barry K.W."/>
            <person name="Spatafora J."/>
            <person name="Grigoriev I.V."/>
            <person name="Martin F.M."/>
            <person name="Pujade-Renaud V."/>
        </authorList>
    </citation>
    <scope>NUCLEOTIDE SEQUENCE [LARGE SCALE GENOMIC DNA]</scope>
    <source>
        <strain evidence="2 3">Philippines</strain>
    </source>
</reference>
<accession>A0A2T2NCA3</accession>
<dbReference type="InterPro" id="IPR033932">
    <property type="entry name" value="YtcJ-like"/>
</dbReference>
<evidence type="ECO:0000259" key="1">
    <source>
        <dbReference type="Pfam" id="PF07969"/>
    </source>
</evidence>
<organism evidence="2 3">
    <name type="scientific">Corynespora cassiicola Philippines</name>
    <dbReference type="NCBI Taxonomy" id="1448308"/>
    <lineage>
        <taxon>Eukaryota</taxon>
        <taxon>Fungi</taxon>
        <taxon>Dikarya</taxon>
        <taxon>Ascomycota</taxon>
        <taxon>Pezizomycotina</taxon>
        <taxon>Dothideomycetes</taxon>
        <taxon>Pleosporomycetidae</taxon>
        <taxon>Pleosporales</taxon>
        <taxon>Corynesporascaceae</taxon>
        <taxon>Corynespora</taxon>
    </lineage>
</organism>
<keyword evidence="3" id="KW-1185">Reference proteome</keyword>
<sequence length="639" mass="68095">MFACLIGSVYGSLSPRSALPTADTVFINGVIHTLDSQSTTIKSGALAISNGTITCVGGEEDCRPSVGNSTKLVDLNGKAMVPGLIDTHVHPLGAGRAMLGCTLRYQQLTQEALRKIIQACLDSQPGETGVLSVSQFDREGFTGINGPGNKDILDALNTTRPIVLYASTGHSAFVNSKALEVANITRETPDPPGGKIRRDVNGNPTGFLDENAALPVQNLGGDEGITDLDSGIAALSQLRKKGITTILDAGRESHDVWTRIKANGGLTTRVFSCFGFLGSVDFPAIISKALEGKKKLDESTLVADAPGQHWRYIKFFVDGILPQVSETAAVLEPYLVDGGNDTWAPGSNFGLPRANQSQIVDLLTRALDAGFGIHLHASGDGAVQEILNAAESMNRTFQPMDIGIAHAELVAVEDRERFAKLGIPVVASYQWAQKATYWANLTEKALGPERMTRVEAHGALNNAGALISYGSDWPIDPLDPFLALSIGVRRQGDPHNRNAHASFGPQFVGRLDQQPALSREAAFRGMTTSAATYLNSSASIGSLEVGKFADLVVLDRDYFDENAVPDEELSRNKVLLTMVGGRSVFADNSTAFIPSDWLAESNKLDDNPVVKGLKPGNILSRAITGRACGSSHSHAHHAH</sequence>
<dbReference type="InterPro" id="IPR032466">
    <property type="entry name" value="Metal_Hydrolase"/>
</dbReference>
<dbReference type="PANTHER" id="PTHR22642">
    <property type="entry name" value="IMIDAZOLONEPROPIONASE"/>
    <property type="match status" value="1"/>
</dbReference>
<proteinExistence type="predicted"/>
<dbReference type="Gene3D" id="3.10.310.70">
    <property type="match status" value="1"/>
</dbReference>
<evidence type="ECO:0000313" key="3">
    <source>
        <dbReference type="Proteomes" id="UP000240883"/>
    </source>
</evidence>
<dbReference type="Pfam" id="PF07969">
    <property type="entry name" value="Amidohydro_3"/>
    <property type="match status" value="1"/>
</dbReference>
<evidence type="ECO:0000313" key="2">
    <source>
        <dbReference type="EMBL" id="PSN63054.1"/>
    </source>
</evidence>
<dbReference type="EMBL" id="KZ678140">
    <property type="protein sequence ID" value="PSN63054.1"/>
    <property type="molecule type" value="Genomic_DNA"/>
</dbReference>
<dbReference type="OrthoDB" id="194468at2759"/>
<dbReference type="Gene3D" id="2.30.40.10">
    <property type="entry name" value="Urease, subunit C, domain 1"/>
    <property type="match status" value="1"/>
</dbReference>
<dbReference type="GO" id="GO:0016810">
    <property type="term" value="F:hydrolase activity, acting on carbon-nitrogen (but not peptide) bonds"/>
    <property type="evidence" value="ECO:0007669"/>
    <property type="project" value="InterPro"/>
</dbReference>
<feature type="domain" description="Amidohydrolase 3" evidence="1">
    <location>
        <begin position="72"/>
        <end position="585"/>
    </location>
</feature>
<dbReference type="InterPro" id="IPR011059">
    <property type="entry name" value="Metal-dep_hydrolase_composite"/>
</dbReference>
<dbReference type="SUPFAM" id="SSF51556">
    <property type="entry name" value="Metallo-dependent hydrolases"/>
    <property type="match status" value="1"/>
</dbReference>
<dbReference type="Proteomes" id="UP000240883">
    <property type="component" value="Unassembled WGS sequence"/>
</dbReference>
<dbReference type="CDD" id="cd01300">
    <property type="entry name" value="YtcJ_like"/>
    <property type="match status" value="1"/>
</dbReference>
<dbReference type="SUPFAM" id="SSF51338">
    <property type="entry name" value="Composite domain of metallo-dependent hydrolases"/>
    <property type="match status" value="1"/>
</dbReference>
<dbReference type="PANTHER" id="PTHR22642:SF2">
    <property type="entry name" value="PROTEIN LONG AFTER FAR-RED 3"/>
    <property type="match status" value="1"/>
</dbReference>
<gene>
    <name evidence="2" type="ORF">BS50DRAFT_500362</name>
</gene>
<dbReference type="AlphaFoldDB" id="A0A2T2NCA3"/>
<protein>
    <recommendedName>
        <fullName evidence="1">Amidohydrolase 3 domain-containing protein</fullName>
    </recommendedName>
</protein>